<dbReference type="PANTHER" id="PTHR14187">
    <property type="entry name" value="ALPHA KINASE/ELONGATION FACTOR 2 KINASE"/>
    <property type="match status" value="1"/>
</dbReference>
<accession>A0A7R8CNA3</accession>
<dbReference type="InterPro" id="IPR043129">
    <property type="entry name" value="ATPase_NBD"/>
</dbReference>
<dbReference type="AlphaFoldDB" id="A0A7R8CNA3"/>
<dbReference type="OrthoDB" id="2963168at2759"/>
<reference evidence="1" key="1">
    <citation type="submission" date="2021-02" db="EMBL/GenBank/DDBJ databases">
        <authorList>
            <person name="Bekaert M."/>
        </authorList>
    </citation>
    <scope>NUCLEOTIDE SEQUENCE</scope>
    <source>
        <strain evidence="1">IoA-00</strain>
    </source>
</reference>
<keyword evidence="1" id="KW-0346">Stress response</keyword>
<name>A0A7R8CNA3_LEPSM</name>
<sequence length="181" mass="20043">MQFELMDPPPKNRAGIGHLFLVGGFAESPVVQNAIRNALSSKLRVIIPQGVGVAVLKGAVLYGLDPKTSHRETTIGESITLGDAVTRKYHPASLWHRHIEIHIFSSENENDKYVTDPGVEMVGTLSMDLKEGVSKDREIQAKMLFGDTEIKASAMDIATKKTVRVKFDFLNEHNPKYSTKL</sequence>
<keyword evidence="2" id="KW-1185">Reference proteome</keyword>
<dbReference type="SUPFAM" id="SSF53067">
    <property type="entry name" value="Actin-like ATPase domain"/>
    <property type="match status" value="1"/>
</dbReference>
<evidence type="ECO:0000313" key="2">
    <source>
        <dbReference type="Proteomes" id="UP000675881"/>
    </source>
</evidence>
<organism evidence="1 2">
    <name type="scientific">Lepeophtheirus salmonis</name>
    <name type="common">Salmon louse</name>
    <name type="synonym">Caligus salmonis</name>
    <dbReference type="NCBI Taxonomy" id="72036"/>
    <lineage>
        <taxon>Eukaryota</taxon>
        <taxon>Metazoa</taxon>
        <taxon>Ecdysozoa</taxon>
        <taxon>Arthropoda</taxon>
        <taxon>Crustacea</taxon>
        <taxon>Multicrustacea</taxon>
        <taxon>Hexanauplia</taxon>
        <taxon>Copepoda</taxon>
        <taxon>Siphonostomatoida</taxon>
        <taxon>Caligidae</taxon>
        <taxon>Lepeophtheirus</taxon>
    </lineage>
</organism>
<dbReference type="PANTHER" id="PTHR14187:SF46">
    <property type="entry name" value="HEAT SHOCK 70 KDA PROTEIN 12A"/>
    <property type="match status" value="1"/>
</dbReference>
<dbReference type="EMBL" id="HG994593">
    <property type="protein sequence ID" value="CAF2840109.1"/>
    <property type="molecule type" value="Genomic_DNA"/>
</dbReference>
<dbReference type="Proteomes" id="UP000675881">
    <property type="component" value="Chromosome 14"/>
</dbReference>
<protein>
    <submittedName>
        <fullName evidence="1">Heat shock 70 kDa protein 12A</fullName>
    </submittedName>
</protein>
<evidence type="ECO:0000313" key="1">
    <source>
        <dbReference type="EMBL" id="CAF2840109.1"/>
    </source>
</evidence>
<proteinExistence type="predicted"/>
<gene>
    <name evidence="1" type="ORF">LSAA_4945</name>
</gene>